<feature type="coiled-coil region" evidence="2">
    <location>
        <begin position="688"/>
        <end position="715"/>
    </location>
</feature>
<feature type="repeat" description="TPR" evidence="1">
    <location>
        <begin position="482"/>
        <end position="515"/>
    </location>
</feature>
<sequence length="1979" mass="226661">MQKIGRIVLGVVMILCLFIQLPSLAQSKKFFVITGKIIPEAESNVNGSIEVTKNGKETSTIDIPKNGRFRFELEFFNEFSLTFKYPGHFNKIIIVSTEIPQEVWQRDNDFPPFPMIVQLTKEFEGIDKSFTLKPSGRIFYGKEIDNFEKESYISDLQFTEQIATAKTQANQVQKEAASISKENAQDLAAKQKNFDQLIKEADANYQRGEYQLALLKYLEARKLFPEKAYPNDRVAELQDLVKALEITEKQKAELEQKYKSAIAKANGFFEQKSYKEARPIYEEALQYKPGDVFSNGRINEIDQLLALLEKQNQVKDLIANADKNYKSKKYDEAITLYNQAKQLVPENQYPQDQINLITQEMQQQAQLDQLEKDFNQSIQTANTLAQQKDYLQALNSYKKALGLKPDSQLAKDKIAETELALVAVENDKKYLQAIQLADQALAKNDFQNAKIQYQEALKIKSEAYPKSKLAEIAASESKEADFNNWVTKAEKAFADNNFDEALNSFTEALKLKPTDTPVKKRIEDIQSLKNKESAEKEYADLITQADQNFNNNQFDEAITAYYKALQIKKSETYPKDQLKKIDTYQSLVKKAEKSFQTKDYPASLISLNSILELKPNDNYAAAKIAEIEKIQLELKQLKEKAKSELMAYNDAIKAADQLFTTQSYPEAIVKYKEALAIKSTEAYPQKRITEIETILDKAEKEKARIEKEYQAAIAQADKSFGSKDYSGSLTSYNTALVLKPNDSYATSKIAEIQKIQLELKQLEEKSKAELLAYNELIKVADQFFTAKTYPESINKYKDALAIKANEDYPQKRIKEIESILDGIEKEKTRIESEYKAVIAQADNLLEKKDYSNAQAEYRKALAIKANEVYPKDQIRKIDETLAENRRREEEARKQELEKQNLAFNQAMANADKSFSENDFNTAKTGYETALSIKPNDPTAKDKYGQTEAKLAQLARNTQAYNKAVTEANNKLTAKQYPEAKEKYQEALQYLPDSDYPKRQVAKIDELLAQQEAEAKTKREFDLAVTEGESLFKNKDLAKAKDAFMKAYNLIPSEVVPPKRISEINDLIAQQERNEAAIKATLEAYQKVIQRADNQFGNKEYTSAQLSYNEALLVKSDEKYPQDQLVLIAKLLKEQNEQNYKTAIAKADNSFNTNQFDDATTNYQEALKFKKEDQYATQKLKDIEKKKADLEAENNRLKQFEDNYKALVADADNELKNKSYVTAKEKYQKALTLKPTDVYPKDQIAKIDEQLNELQKAAETDKQYAQLIKDAQNAFQANKLKEARDLYQKGYDLKPNEPMPPMRISEIDALLAQQEETAKLAAMEEAQRLAKEKADRNQYNNAVAAADKEFAAKLYTLAKVHYSDALIALPNEKYPRDQIAKIDDLIAQELLKKSLAEQKAQQDSIQKAKDKLFDLAMTSAKDHEQNSRYEQAIQKYNDAISIKPDQRTVIQKLISDIQDKMQLLAKQDAEYKRLIKLADGYFTDSKLNEALTEYQNAIKIKADEEYPGKQIKEIQSQLAARELNYTNAIAKADKAYDASDWVTAKTGYTEALSVKPNETYPANRLKDVNQKIADANLAAISNSADNKAYSDAMEKAEKALKEDQLSSAKMQFQTAQSIKPDEKLPAQRIKEIDLLIDQRNKDRLANAQRELDEKYQQALNVADNSYRDKSYSIAKLQYQQASLIKPEESYPKTQMALMDKLMNEAKPVETYASKLPENEPVKSVKKPIFNPQESAQATESRAQMYNTITDYDQAIKKADDLFGVKDYTVARFYYYKASDIKPSEEYPKKQVDLIRKLIDSQLSAGDLSEYDKAITQADNSFSSKNYPIAKFFYNKALDIKSWEKYPKDRINEILALTNSLLSEKDEKEYQDIIAKADEAYFNKDLAISRFYYNKALSIKRDENYPRIKLKDIQKLIDQDAQDQENEQYRNLVDQGDQAFQLKNYSVARFNYNKALTMKPNEKYPKDQLKKLKEALQNQDK</sequence>
<name>A0A5K7S5A1_9BACT</name>
<feature type="coiled-coil region" evidence="2">
    <location>
        <begin position="874"/>
        <end position="913"/>
    </location>
</feature>
<feature type="coiled-coil region" evidence="2">
    <location>
        <begin position="745"/>
        <end position="772"/>
    </location>
</feature>
<accession>A0A5K7S5A1</accession>
<feature type="repeat" description="TPR" evidence="1">
    <location>
        <begin position="1412"/>
        <end position="1445"/>
    </location>
</feature>
<keyword evidence="1" id="KW-0802">TPR repeat</keyword>
<feature type="coiled-coil region" evidence="2">
    <location>
        <begin position="620"/>
        <end position="658"/>
    </location>
</feature>
<dbReference type="KEGG" id="anf:AQPE_0849"/>
<feature type="repeat" description="TPR" evidence="1">
    <location>
        <begin position="374"/>
        <end position="407"/>
    </location>
</feature>
<dbReference type="EMBL" id="AP018694">
    <property type="protein sequence ID" value="BBE16706.1"/>
    <property type="molecule type" value="Genomic_DNA"/>
</dbReference>
<feature type="coiled-coil region" evidence="2">
    <location>
        <begin position="813"/>
        <end position="847"/>
    </location>
</feature>
<gene>
    <name evidence="3" type="ORF">AQPE_0849</name>
</gene>
<protein>
    <submittedName>
        <fullName evidence="3">Plectin 1 isoform 8</fullName>
    </submittedName>
</protein>
<dbReference type="InterPro" id="IPR019734">
    <property type="entry name" value="TPR_rpt"/>
</dbReference>
<dbReference type="RefSeq" id="WP_318349757.1">
    <property type="nucleotide sequence ID" value="NZ_AP018694.1"/>
</dbReference>
<proteinExistence type="predicted"/>
<evidence type="ECO:0000256" key="1">
    <source>
        <dbReference type="PROSITE-ProRule" id="PRU00339"/>
    </source>
</evidence>
<organism evidence="3 4">
    <name type="scientific">Aquipluma nitroreducens</name>
    <dbReference type="NCBI Taxonomy" id="2010828"/>
    <lineage>
        <taxon>Bacteria</taxon>
        <taxon>Pseudomonadati</taxon>
        <taxon>Bacteroidota</taxon>
        <taxon>Bacteroidia</taxon>
        <taxon>Marinilabiliales</taxon>
        <taxon>Prolixibacteraceae</taxon>
        <taxon>Aquipluma</taxon>
    </lineage>
</organism>
<dbReference type="Proteomes" id="UP001193389">
    <property type="component" value="Chromosome"/>
</dbReference>
<dbReference type="Gene3D" id="1.25.40.10">
    <property type="entry name" value="Tetratricopeptide repeat domain"/>
    <property type="match status" value="7"/>
</dbReference>
<evidence type="ECO:0000256" key="2">
    <source>
        <dbReference type="SAM" id="Coils"/>
    </source>
</evidence>
<evidence type="ECO:0000313" key="4">
    <source>
        <dbReference type="Proteomes" id="UP001193389"/>
    </source>
</evidence>
<evidence type="ECO:0000313" key="3">
    <source>
        <dbReference type="EMBL" id="BBE16706.1"/>
    </source>
</evidence>
<feature type="coiled-coil region" evidence="2">
    <location>
        <begin position="1311"/>
        <end position="1348"/>
    </location>
</feature>
<keyword evidence="2" id="KW-0175">Coiled coil</keyword>
<reference evidence="3" key="1">
    <citation type="journal article" date="2020" name="Int. J. Syst. Evol. Microbiol.">
        <title>Aquipluma nitroreducens gen. nov. sp. nov., a novel facultatively anaerobic bacterium isolated from a freshwater lake.</title>
        <authorList>
            <person name="Watanabe M."/>
            <person name="Kojima H."/>
            <person name="Fukui M."/>
        </authorList>
    </citation>
    <scope>NUCLEOTIDE SEQUENCE</scope>
    <source>
        <strain evidence="3">MeG22</strain>
    </source>
</reference>
<keyword evidence="4" id="KW-1185">Reference proteome</keyword>
<feature type="coiled-coil region" evidence="2">
    <location>
        <begin position="237"/>
        <end position="264"/>
    </location>
</feature>
<dbReference type="SUPFAM" id="SSF48452">
    <property type="entry name" value="TPR-like"/>
    <property type="match status" value="4"/>
</dbReference>
<dbReference type="PROSITE" id="PS50005">
    <property type="entry name" value="TPR"/>
    <property type="match status" value="3"/>
</dbReference>
<feature type="coiled-coil region" evidence="2">
    <location>
        <begin position="1172"/>
        <end position="1216"/>
    </location>
</feature>
<dbReference type="SMART" id="SM00028">
    <property type="entry name" value="TPR"/>
    <property type="match status" value="19"/>
</dbReference>
<dbReference type="InterPro" id="IPR011990">
    <property type="entry name" value="TPR-like_helical_dom_sf"/>
</dbReference>